<dbReference type="Pfam" id="PF00481">
    <property type="entry name" value="PP2C"/>
    <property type="match status" value="1"/>
</dbReference>
<evidence type="ECO:0000313" key="3">
    <source>
        <dbReference type="Proteomes" id="UP000717696"/>
    </source>
</evidence>
<dbReference type="OrthoDB" id="420076at2759"/>
<organism evidence="2 3">
    <name type="scientific">Dactylonectria estremocensis</name>
    <dbReference type="NCBI Taxonomy" id="1079267"/>
    <lineage>
        <taxon>Eukaryota</taxon>
        <taxon>Fungi</taxon>
        <taxon>Dikarya</taxon>
        <taxon>Ascomycota</taxon>
        <taxon>Pezizomycotina</taxon>
        <taxon>Sordariomycetes</taxon>
        <taxon>Hypocreomycetidae</taxon>
        <taxon>Hypocreales</taxon>
        <taxon>Nectriaceae</taxon>
        <taxon>Dactylonectria</taxon>
    </lineage>
</organism>
<dbReference type="SUPFAM" id="SSF81606">
    <property type="entry name" value="PP2C-like"/>
    <property type="match status" value="1"/>
</dbReference>
<evidence type="ECO:0000259" key="1">
    <source>
        <dbReference type="PROSITE" id="PS51746"/>
    </source>
</evidence>
<comment type="caution">
    <text evidence="2">The sequence shown here is derived from an EMBL/GenBank/DDBJ whole genome shotgun (WGS) entry which is preliminary data.</text>
</comment>
<dbReference type="AlphaFoldDB" id="A0A9P9E607"/>
<keyword evidence="3" id="KW-1185">Reference proteome</keyword>
<dbReference type="Gene3D" id="3.60.40.10">
    <property type="entry name" value="PPM-type phosphatase domain"/>
    <property type="match status" value="1"/>
</dbReference>
<reference evidence="2" key="1">
    <citation type="journal article" date="2021" name="Nat. Commun.">
        <title>Genetic determinants of endophytism in the Arabidopsis root mycobiome.</title>
        <authorList>
            <person name="Mesny F."/>
            <person name="Miyauchi S."/>
            <person name="Thiergart T."/>
            <person name="Pickel B."/>
            <person name="Atanasova L."/>
            <person name="Karlsson M."/>
            <person name="Huettel B."/>
            <person name="Barry K.W."/>
            <person name="Haridas S."/>
            <person name="Chen C."/>
            <person name="Bauer D."/>
            <person name="Andreopoulos W."/>
            <person name="Pangilinan J."/>
            <person name="LaButti K."/>
            <person name="Riley R."/>
            <person name="Lipzen A."/>
            <person name="Clum A."/>
            <person name="Drula E."/>
            <person name="Henrissat B."/>
            <person name="Kohler A."/>
            <person name="Grigoriev I.V."/>
            <person name="Martin F.M."/>
            <person name="Hacquard S."/>
        </authorList>
    </citation>
    <scope>NUCLEOTIDE SEQUENCE</scope>
    <source>
        <strain evidence="2">MPI-CAGE-AT-0021</strain>
    </source>
</reference>
<dbReference type="GO" id="GO:0004741">
    <property type="term" value="F:[pyruvate dehydrogenase (acetyl-transferring)]-phosphatase activity"/>
    <property type="evidence" value="ECO:0007669"/>
    <property type="project" value="TreeGrafter"/>
</dbReference>
<protein>
    <submittedName>
        <fullName evidence="2">Phosphatase 2C-like domain-containing protein</fullName>
    </submittedName>
</protein>
<dbReference type="GO" id="GO:0005739">
    <property type="term" value="C:mitochondrion"/>
    <property type="evidence" value="ECO:0007669"/>
    <property type="project" value="TreeGrafter"/>
</dbReference>
<name>A0A9P9E607_9HYPO</name>
<dbReference type="SMART" id="SM00332">
    <property type="entry name" value="PP2Cc"/>
    <property type="match status" value="1"/>
</dbReference>
<dbReference type="CDD" id="cd00143">
    <property type="entry name" value="PP2Cc"/>
    <property type="match status" value="1"/>
</dbReference>
<dbReference type="PROSITE" id="PS51746">
    <property type="entry name" value="PPM_2"/>
    <property type="match status" value="1"/>
</dbReference>
<sequence>MLHRPAGNAWAARLLVNRAVRVPPLTWARYSSTGAPKPSPTSTVNPILSSAEVAKGSKWERTKRRLWEEVPKTRQEWRRLVLLAVAVQIVWTVYDNVRDSGPSPVPPIKAAASEELVPVESPVQVLDLEAANAKLRTEARSFIFEGQDKVQGRVDVVRVASNHPVEDEWDLAVAKGVGGSKTLYSGVYDGHAGWATSKVLKQALVSYVSAALSRVASSTSGNLVDDAIKNAFVRLDDRITADAIDAVKAGYDPGAAEVISAIAPAIAGSCALLSIYDPQTSTLRTAVTGDSRAVRGAWSDKSQQFEADQLSVDQTGFNKGEVDRIDREHPGEKDDILSPTSGRLLGLAVTRAFGDHRWKWTKELITTAKDDFYGTSPRPSYKTPPYMSAEPEVTTRQVRTDDFVILASDGLWDTISNDDAVACVSRWLAAKRAGRPEPVRETKHSGRLGDGWTATPEHFAIEDLDSAAVCLVKNALGGSRRRLFLGAVTTYAPMSRNVRDDMTVQVIFFRDPYQTNGWRRAFGVSEHR</sequence>
<dbReference type="EMBL" id="JAGMUU010000019">
    <property type="protein sequence ID" value="KAH7131558.1"/>
    <property type="molecule type" value="Genomic_DNA"/>
</dbReference>
<dbReference type="Proteomes" id="UP000717696">
    <property type="component" value="Unassembled WGS sequence"/>
</dbReference>
<dbReference type="InterPro" id="IPR036457">
    <property type="entry name" value="PPM-type-like_dom_sf"/>
</dbReference>
<dbReference type="PANTHER" id="PTHR13832:SF792">
    <property type="entry name" value="GM14286P"/>
    <property type="match status" value="1"/>
</dbReference>
<proteinExistence type="predicted"/>
<dbReference type="InterPro" id="IPR001932">
    <property type="entry name" value="PPM-type_phosphatase-like_dom"/>
</dbReference>
<accession>A0A9P9E607</accession>
<feature type="domain" description="PPM-type phosphatase" evidence="1">
    <location>
        <begin position="151"/>
        <end position="509"/>
    </location>
</feature>
<gene>
    <name evidence="2" type="ORF">B0J13DRAFT_481564</name>
</gene>
<evidence type="ECO:0000313" key="2">
    <source>
        <dbReference type="EMBL" id="KAH7131558.1"/>
    </source>
</evidence>
<dbReference type="InterPro" id="IPR015655">
    <property type="entry name" value="PP2C"/>
</dbReference>
<dbReference type="PANTHER" id="PTHR13832">
    <property type="entry name" value="PROTEIN PHOSPHATASE 2C"/>
    <property type="match status" value="1"/>
</dbReference>